<protein>
    <submittedName>
        <fullName evidence="2">Uncharacterized protein</fullName>
    </submittedName>
</protein>
<feature type="compositionally biased region" description="Basic and acidic residues" evidence="1">
    <location>
        <begin position="18"/>
        <end position="28"/>
    </location>
</feature>
<name>A0A4C2AJC3_EUMVA</name>
<dbReference type="EMBL" id="BGZK01003177">
    <property type="protein sequence ID" value="GBP98597.1"/>
    <property type="molecule type" value="Genomic_DNA"/>
</dbReference>
<evidence type="ECO:0000313" key="3">
    <source>
        <dbReference type="Proteomes" id="UP000299102"/>
    </source>
</evidence>
<evidence type="ECO:0000256" key="1">
    <source>
        <dbReference type="SAM" id="MobiDB-lite"/>
    </source>
</evidence>
<proteinExistence type="predicted"/>
<reference evidence="2 3" key="1">
    <citation type="journal article" date="2019" name="Commun. Biol.">
        <title>The bagworm genome reveals a unique fibroin gene that provides high tensile strength.</title>
        <authorList>
            <person name="Kono N."/>
            <person name="Nakamura H."/>
            <person name="Ohtoshi R."/>
            <person name="Tomita M."/>
            <person name="Numata K."/>
            <person name="Arakawa K."/>
        </authorList>
    </citation>
    <scope>NUCLEOTIDE SEQUENCE [LARGE SCALE GENOMIC DNA]</scope>
</reference>
<accession>A0A4C2AJC3</accession>
<keyword evidence="3" id="KW-1185">Reference proteome</keyword>
<evidence type="ECO:0000313" key="2">
    <source>
        <dbReference type="EMBL" id="GBP98597.1"/>
    </source>
</evidence>
<sequence length="198" mass="22492">MCAKAQKSPIKKKSSHQKIPEVRASKLRERSASKARKFYEYPWHVPRAGCHTTSDIPNFRNFFILSSINSNKVPPRNSNAHFRTLPKEHITFFENVQYILNFGGVTSAVRLAALIALCRILCLRQWKPVVIRCCLLGEGGPPGEFISTLVSRDSGTDVRSDYGKTVHDLGFQVLDIFIIDLRHVRRVVKSQKYMGFSS</sequence>
<dbReference type="AlphaFoldDB" id="A0A4C2AJC3"/>
<gene>
    <name evidence="2" type="ORF">EVAR_8397_1</name>
</gene>
<organism evidence="2 3">
    <name type="scientific">Eumeta variegata</name>
    <name type="common">Bagworm moth</name>
    <name type="synonym">Eumeta japonica</name>
    <dbReference type="NCBI Taxonomy" id="151549"/>
    <lineage>
        <taxon>Eukaryota</taxon>
        <taxon>Metazoa</taxon>
        <taxon>Ecdysozoa</taxon>
        <taxon>Arthropoda</taxon>
        <taxon>Hexapoda</taxon>
        <taxon>Insecta</taxon>
        <taxon>Pterygota</taxon>
        <taxon>Neoptera</taxon>
        <taxon>Endopterygota</taxon>
        <taxon>Lepidoptera</taxon>
        <taxon>Glossata</taxon>
        <taxon>Ditrysia</taxon>
        <taxon>Tineoidea</taxon>
        <taxon>Psychidae</taxon>
        <taxon>Oiketicinae</taxon>
        <taxon>Eumeta</taxon>
    </lineage>
</organism>
<feature type="region of interest" description="Disordered" evidence="1">
    <location>
        <begin position="1"/>
        <end position="28"/>
    </location>
</feature>
<comment type="caution">
    <text evidence="2">The sequence shown here is derived from an EMBL/GenBank/DDBJ whole genome shotgun (WGS) entry which is preliminary data.</text>
</comment>
<dbReference type="Proteomes" id="UP000299102">
    <property type="component" value="Unassembled WGS sequence"/>
</dbReference>